<evidence type="ECO:0000256" key="1">
    <source>
        <dbReference type="SAM" id="MobiDB-lite"/>
    </source>
</evidence>
<proteinExistence type="predicted"/>
<evidence type="ECO:0000313" key="2">
    <source>
        <dbReference type="EMBL" id="GEY86730.1"/>
    </source>
</evidence>
<dbReference type="EMBL" id="BKCJ010217346">
    <property type="protein sequence ID" value="GEY86730.1"/>
    <property type="molecule type" value="Genomic_DNA"/>
</dbReference>
<dbReference type="AlphaFoldDB" id="A0A699HX40"/>
<dbReference type="PANTHER" id="PTHR48475:SF2">
    <property type="entry name" value="RIBONUCLEASE H"/>
    <property type="match status" value="1"/>
</dbReference>
<organism evidence="2">
    <name type="scientific">Tanacetum cinerariifolium</name>
    <name type="common">Dalmatian daisy</name>
    <name type="synonym">Chrysanthemum cinerariifolium</name>
    <dbReference type="NCBI Taxonomy" id="118510"/>
    <lineage>
        <taxon>Eukaryota</taxon>
        <taxon>Viridiplantae</taxon>
        <taxon>Streptophyta</taxon>
        <taxon>Embryophyta</taxon>
        <taxon>Tracheophyta</taxon>
        <taxon>Spermatophyta</taxon>
        <taxon>Magnoliopsida</taxon>
        <taxon>eudicotyledons</taxon>
        <taxon>Gunneridae</taxon>
        <taxon>Pentapetalae</taxon>
        <taxon>asterids</taxon>
        <taxon>campanulids</taxon>
        <taxon>Asterales</taxon>
        <taxon>Asteraceae</taxon>
        <taxon>Asteroideae</taxon>
        <taxon>Anthemideae</taxon>
        <taxon>Anthemidinae</taxon>
        <taxon>Tanacetum</taxon>
    </lineage>
</organism>
<keyword evidence="2" id="KW-0808">Transferase</keyword>
<sequence>MSTSRRKFFQKKEKGKSHTPQGRGQEIDKGVQKLLGSLPRAKEPAAELDPHHISMAILQIGDRHSWTFPGRSRSGITHSKICAKSYVSASASLPLRANKSLGEGIKARLDERSKIWLEEISHVLWEHRTMIKSSNGETSFSLTYGTEAVIPVEMGMRTLRTAEEAKSKAMMEKYYNARVRNTSFKPGDLVYRSNEASHAEDGGKLGPKWEGPYEVTEALGKKAYKLRDRNGSILP</sequence>
<dbReference type="Gene3D" id="3.30.420.10">
    <property type="entry name" value="Ribonuclease H-like superfamily/Ribonuclease H"/>
    <property type="match status" value="1"/>
</dbReference>
<reference evidence="2" key="1">
    <citation type="journal article" date="2019" name="Sci. Rep.">
        <title>Draft genome of Tanacetum cinerariifolium, the natural source of mosquito coil.</title>
        <authorList>
            <person name="Yamashiro T."/>
            <person name="Shiraishi A."/>
            <person name="Satake H."/>
            <person name="Nakayama K."/>
        </authorList>
    </citation>
    <scope>NUCLEOTIDE SEQUENCE</scope>
</reference>
<feature type="region of interest" description="Disordered" evidence="1">
    <location>
        <begin position="1"/>
        <end position="28"/>
    </location>
</feature>
<dbReference type="GO" id="GO:0003676">
    <property type="term" value="F:nucleic acid binding"/>
    <property type="evidence" value="ECO:0007669"/>
    <property type="project" value="InterPro"/>
</dbReference>
<dbReference type="InterPro" id="IPR036397">
    <property type="entry name" value="RNaseH_sf"/>
</dbReference>
<gene>
    <name evidence="2" type="ORF">Tci_458704</name>
</gene>
<accession>A0A699HX40</accession>
<dbReference type="PANTHER" id="PTHR48475">
    <property type="entry name" value="RIBONUCLEASE H"/>
    <property type="match status" value="1"/>
</dbReference>
<dbReference type="GO" id="GO:0003964">
    <property type="term" value="F:RNA-directed DNA polymerase activity"/>
    <property type="evidence" value="ECO:0007669"/>
    <property type="project" value="UniProtKB-KW"/>
</dbReference>
<comment type="caution">
    <text evidence="2">The sequence shown here is derived from an EMBL/GenBank/DDBJ whole genome shotgun (WGS) entry which is preliminary data.</text>
</comment>
<name>A0A699HX40_TANCI</name>
<feature type="compositionally biased region" description="Basic residues" evidence="1">
    <location>
        <begin position="1"/>
        <end position="17"/>
    </location>
</feature>
<protein>
    <submittedName>
        <fullName evidence="2">Reverse transcriptase domain-containing protein</fullName>
    </submittedName>
</protein>
<keyword evidence="2" id="KW-0695">RNA-directed DNA polymerase</keyword>
<keyword evidence="2" id="KW-0548">Nucleotidyltransferase</keyword>